<dbReference type="Pfam" id="PF00550">
    <property type="entry name" value="PP-binding"/>
    <property type="match status" value="1"/>
</dbReference>
<dbReference type="Pfam" id="PF00501">
    <property type="entry name" value="AMP-binding"/>
    <property type="match status" value="1"/>
</dbReference>
<dbReference type="Gene3D" id="3.40.50.150">
    <property type="entry name" value="Vaccinia Virus protein VP39"/>
    <property type="match status" value="1"/>
</dbReference>
<dbReference type="InterPro" id="IPR000873">
    <property type="entry name" value="AMP-dep_synth/lig_dom"/>
</dbReference>
<protein>
    <submittedName>
        <fullName evidence="6">Amino acid adenylation domain-containing protein</fullName>
    </submittedName>
</protein>
<dbReference type="InterPro" id="IPR029063">
    <property type="entry name" value="SAM-dependent_MTases_sf"/>
</dbReference>
<dbReference type="Gene3D" id="2.30.38.10">
    <property type="entry name" value="Luciferase, Domain 3"/>
    <property type="match status" value="1"/>
</dbReference>
<dbReference type="CDD" id="cd02440">
    <property type="entry name" value="AdoMet_MTases"/>
    <property type="match status" value="1"/>
</dbReference>
<keyword evidence="2" id="KW-0596">Phosphopantetheine</keyword>
<dbReference type="InterPro" id="IPR020845">
    <property type="entry name" value="AMP-binding_CS"/>
</dbReference>
<dbReference type="Gene3D" id="3.40.50.720">
    <property type="entry name" value="NAD(P)-binding Rossmann-like Domain"/>
    <property type="match status" value="1"/>
</dbReference>
<keyword evidence="3" id="KW-0597">Phosphoprotein</keyword>
<dbReference type="FunFam" id="3.40.50.12780:FF:000012">
    <property type="entry name" value="Non-ribosomal peptide synthetase"/>
    <property type="match status" value="1"/>
</dbReference>
<dbReference type="Proteomes" id="UP000707356">
    <property type="component" value="Unassembled WGS sequence"/>
</dbReference>
<accession>A0A951U5I3</accession>
<dbReference type="PIRSF" id="PIRSF001617">
    <property type="entry name" value="Alpha-AR"/>
    <property type="match status" value="1"/>
</dbReference>
<evidence type="ECO:0000313" key="7">
    <source>
        <dbReference type="Proteomes" id="UP000707356"/>
    </source>
</evidence>
<dbReference type="CDD" id="cd05235">
    <property type="entry name" value="SDR_e1"/>
    <property type="match status" value="1"/>
</dbReference>
<dbReference type="SUPFAM" id="SSF51735">
    <property type="entry name" value="NAD(P)-binding Rossmann-fold domains"/>
    <property type="match status" value="1"/>
</dbReference>
<reference evidence="6" key="1">
    <citation type="submission" date="2021-05" db="EMBL/GenBank/DDBJ databases">
        <authorList>
            <person name="Pietrasiak N."/>
            <person name="Ward R."/>
            <person name="Stajich J.E."/>
            <person name="Kurbessoian T."/>
        </authorList>
    </citation>
    <scope>NUCLEOTIDE SEQUENCE</scope>
    <source>
        <strain evidence="6">GSE-TBD4-15B</strain>
    </source>
</reference>
<dbReference type="PROSITE" id="PS00455">
    <property type="entry name" value="AMP_BINDING"/>
    <property type="match status" value="1"/>
</dbReference>
<dbReference type="SUPFAM" id="SSF53335">
    <property type="entry name" value="S-adenosyl-L-methionine-dependent methyltransferases"/>
    <property type="match status" value="1"/>
</dbReference>
<evidence type="ECO:0000313" key="6">
    <source>
        <dbReference type="EMBL" id="MBW4465527.1"/>
    </source>
</evidence>
<dbReference type="InterPro" id="IPR045851">
    <property type="entry name" value="AMP-bd_C_sf"/>
</dbReference>
<dbReference type="FunFam" id="1.10.1200.10:FF:000005">
    <property type="entry name" value="Nonribosomal peptide synthetase 1"/>
    <property type="match status" value="1"/>
</dbReference>
<dbReference type="EMBL" id="JAHHHV010000047">
    <property type="protein sequence ID" value="MBW4465527.1"/>
    <property type="molecule type" value="Genomic_DNA"/>
</dbReference>
<dbReference type="Gene3D" id="3.30.300.30">
    <property type="match status" value="2"/>
</dbReference>
<dbReference type="NCBIfam" id="TIGR01746">
    <property type="entry name" value="Thioester-redct"/>
    <property type="match status" value="1"/>
</dbReference>
<keyword evidence="4" id="KW-0808">Transferase</keyword>
<sequence length="1458" mass="163648">MDIANQHSVDLSLLPPGEWQKIIDWNSTQIEYDQQKCIHQLIEDQVERTPDQIAIHFENQQISYQELNWRANQLARYLHSLGVGPEVLVGIFMERSPEMIIALLGILKAGGAYVPLDPKYPLDRLTAIEEDAQFPVLLTQSNLLHQLPQHHATVVCVDSEAQIISQQLNDNITVDVTSNNLAYVIYTSGSTGQPKGVALEHRSTVAFIAWAKTCFTTHQLKGVLASTSLCFDLSVFEIFVTLSCGGKIILAQDALQLPSLIAASEVTLINTVPSAIAALLRMQGIPDSVNTINLAGEPLQSALVEKLYKLEQIKYVFNLYGPTEDTTYSTISLVPKGSDSIPSIGYPISNSQVYLLEEPARRQSDSLRPVPIGVPGEVYIGGDGLARGYLNHPELTAEKFIPDPFSNQPDARLYRSGDFAVYQPDGSLKYLGRIDHQVKIRGFRIELGEIEATLNQHPEVRESVVVAREDSSGDKRLVSYIIPETSGNQRKSASQANDQVHRWQVVWDTTYGQSSESFASGLNSIGWNDSFTGLPMPPNQVQEWVDCTVERILALKPKNVLEIGCGMGLLLFRVAPHSTRYVGLDLSAEAICHVQQQLKEKEGNWSHVTVLPRSAHELSGLENETFDTVIINSVIQYFPGVDYLMQVLATVTRMIKPGGRIFIGDVRNLPLLESFHMGAQICRAPANLRCEELRRIVRERIIHDKELVLHPDFFIALQHLIPRITHVQTQLKRGYSEDELTRFRSDITLHIDTQIQSIEEPLCLDWQSHKLSVDKIRQLLAQTSPETLKIANVPNARLATEVLATKILLSSNCPTTLGELKELIDYNSQNIGVHPEDIWKLSSDLPYSVDITWSASGMINTYDVVLQHRSVIKNQHIPVLPEKLFELKPLEAYSNHPVQVTETDSLPTRLRKLLKQRLPECMLPSAFVIMDSFPLTSNGKIDRRQLPEPKRKRPPLLEPYIAPTIPLEQRLSEIWSQVLDIEQVGIFDNFFELGGHSLLAVQLLVQIEEELQIPLPLFYLLKEPTIIGLIKGIETIQLLGSARTGENITEIDLHSEAVLAPSILPQNVLVELKMEPEHIFLTGATGFLGAFLLHELLQQTQADVYCLIRASSLEEAHQKLQMTLKRYHLWQGELNPRVVLVPGDLSEPMLGLSDFTFTELAEKLDLIYHCGACVNLVYPYRDLKAANVQGTQEILRLASQGKVTPVHYISTADVLKPLLYSGSQIIYEDDIINCVQDLDKGYTQTKWVAEQLMMIARERGIPTSIYRPGMLTGHSQTGASQTNDLMCRIIRGIIQMGAAPDLEQWVNMTPIDYASKAITYLSIQTRSLNKAFHILNPQTLPWNEMVKGIEQFGYPIQRLSYDKWQTKLLKLESTQDNALSPMRSLFAERFKNQLTYLETFLMTSRSFDCQNTLTGLSGTSIVCPPIDTRLLNAYLVFFNYSGLLHLPLENIAALGETT</sequence>
<dbReference type="InterPro" id="IPR036736">
    <property type="entry name" value="ACP-like_sf"/>
</dbReference>
<dbReference type="FunFam" id="3.40.50.980:FF:000001">
    <property type="entry name" value="Non-ribosomal peptide synthetase"/>
    <property type="match status" value="1"/>
</dbReference>
<evidence type="ECO:0000256" key="4">
    <source>
        <dbReference type="ARBA" id="ARBA00022679"/>
    </source>
</evidence>
<name>A0A951U5I3_9CYAN</name>
<dbReference type="InterPro" id="IPR009081">
    <property type="entry name" value="PP-bd_ACP"/>
</dbReference>
<dbReference type="Pfam" id="PF07993">
    <property type="entry name" value="NAD_binding_4"/>
    <property type="match status" value="1"/>
</dbReference>
<evidence type="ECO:0000256" key="3">
    <source>
        <dbReference type="ARBA" id="ARBA00022553"/>
    </source>
</evidence>
<dbReference type="Gene3D" id="3.40.50.980">
    <property type="match status" value="2"/>
</dbReference>
<dbReference type="CDD" id="cd12115">
    <property type="entry name" value="A_NRPS_Sfm_like"/>
    <property type="match status" value="1"/>
</dbReference>
<dbReference type="Pfam" id="PF08242">
    <property type="entry name" value="Methyltransf_12"/>
    <property type="match status" value="1"/>
</dbReference>
<comment type="caution">
    <text evidence="6">The sequence shown here is derived from an EMBL/GenBank/DDBJ whole genome shotgun (WGS) entry which is preliminary data.</text>
</comment>
<dbReference type="GO" id="GO:0016740">
    <property type="term" value="F:transferase activity"/>
    <property type="evidence" value="ECO:0007669"/>
    <property type="project" value="UniProtKB-KW"/>
</dbReference>
<proteinExistence type="predicted"/>
<evidence type="ECO:0000256" key="1">
    <source>
        <dbReference type="ARBA" id="ARBA00001957"/>
    </source>
</evidence>
<dbReference type="SUPFAM" id="SSF56801">
    <property type="entry name" value="Acetyl-CoA synthetase-like"/>
    <property type="match status" value="1"/>
</dbReference>
<dbReference type="NCBIfam" id="TIGR01733">
    <property type="entry name" value="AA-adenyl-dom"/>
    <property type="match status" value="1"/>
</dbReference>
<dbReference type="InterPro" id="IPR036291">
    <property type="entry name" value="NAD(P)-bd_dom_sf"/>
</dbReference>
<organism evidence="6 7">
    <name type="scientific">Pegethrix bostrychoides GSE-TBD4-15B</name>
    <dbReference type="NCBI Taxonomy" id="2839662"/>
    <lineage>
        <taxon>Bacteria</taxon>
        <taxon>Bacillati</taxon>
        <taxon>Cyanobacteriota</taxon>
        <taxon>Cyanophyceae</taxon>
        <taxon>Oculatellales</taxon>
        <taxon>Oculatellaceae</taxon>
        <taxon>Pegethrix</taxon>
    </lineage>
</organism>
<dbReference type="PROSITE" id="PS50075">
    <property type="entry name" value="CARRIER"/>
    <property type="match status" value="1"/>
</dbReference>
<dbReference type="PANTHER" id="PTHR44845:SF7">
    <property type="entry name" value="PLIPASTATIN SYNTHASE SUBUNIT D"/>
    <property type="match status" value="1"/>
</dbReference>
<evidence type="ECO:0000259" key="5">
    <source>
        <dbReference type="PROSITE" id="PS50075"/>
    </source>
</evidence>
<dbReference type="Gene3D" id="1.10.1200.10">
    <property type="entry name" value="ACP-like"/>
    <property type="match status" value="1"/>
</dbReference>
<dbReference type="PROSITE" id="PS00012">
    <property type="entry name" value="PHOSPHOPANTETHEINE"/>
    <property type="match status" value="1"/>
</dbReference>
<comment type="cofactor">
    <cofactor evidence="1">
        <name>pantetheine 4'-phosphate</name>
        <dbReference type="ChEBI" id="CHEBI:47942"/>
    </cofactor>
</comment>
<dbReference type="SUPFAM" id="SSF47336">
    <property type="entry name" value="ACP-like"/>
    <property type="match status" value="1"/>
</dbReference>
<dbReference type="InterPro" id="IPR010080">
    <property type="entry name" value="Thioester_reductase-like_dom"/>
</dbReference>
<dbReference type="PANTHER" id="PTHR44845">
    <property type="entry name" value="CARRIER DOMAIN-CONTAINING PROTEIN"/>
    <property type="match status" value="1"/>
</dbReference>
<dbReference type="InterPro" id="IPR006162">
    <property type="entry name" value="Ppantetheine_attach_site"/>
</dbReference>
<feature type="domain" description="Carrier" evidence="5">
    <location>
        <begin position="962"/>
        <end position="1037"/>
    </location>
</feature>
<dbReference type="InterPro" id="IPR010071">
    <property type="entry name" value="AA_adenyl_dom"/>
</dbReference>
<dbReference type="InterPro" id="IPR013120">
    <property type="entry name" value="FAR_NAD-bd"/>
</dbReference>
<reference evidence="6" key="2">
    <citation type="journal article" date="2022" name="Microbiol. Resour. Announc.">
        <title>Metagenome Sequencing to Explore Phylogenomics of Terrestrial Cyanobacteria.</title>
        <authorList>
            <person name="Ward R.D."/>
            <person name="Stajich J.E."/>
            <person name="Johansen J.R."/>
            <person name="Huntemann M."/>
            <person name="Clum A."/>
            <person name="Foster B."/>
            <person name="Foster B."/>
            <person name="Roux S."/>
            <person name="Palaniappan K."/>
            <person name="Varghese N."/>
            <person name="Mukherjee S."/>
            <person name="Reddy T.B.K."/>
            <person name="Daum C."/>
            <person name="Copeland A."/>
            <person name="Chen I.A."/>
            <person name="Ivanova N.N."/>
            <person name="Kyrpides N.C."/>
            <person name="Shapiro N."/>
            <person name="Eloe-Fadrosh E.A."/>
            <person name="Pietrasiak N."/>
        </authorList>
    </citation>
    <scope>NUCLEOTIDE SEQUENCE</scope>
    <source>
        <strain evidence="6">GSE-TBD4-15B</strain>
    </source>
</reference>
<evidence type="ECO:0000256" key="2">
    <source>
        <dbReference type="ARBA" id="ARBA00022450"/>
    </source>
</evidence>
<gene>
    <name evidence="6" type="ORF">KME07_08810</name>
</gene>
<dbReference type="InterPro" id="IPR013217">
    <property type="entry name" value="Methyltransf_12"/>
</dbReference>